<feature type="transmembrane region" description="Helical" evidence="1">
    <location>
        <begin position="12"/>
        <end position="37"/>
    </location>
</feature>
<dbReference type="EMBL" id="JAWDIP010000004">
    <property type="protein sequence ID" value="MDY0396924.1"/>
    <property type="molecule type" value="Genomic_DNA"/>
</dbReference>
<protein>
    <submittedName>
        <fullName evidence="2">Uncharacterized protein</fullName>
    </submittedName>
</protein>
<proteinExistence type="predicted"/>
<comment type="caution">
    <text evidence="2">The sequence shown here is derived from an EMBL/GenBank/DDBJ whole genome shotgun (WGS) entry which is preliminary data.</text>
</comment>
<keyword evidence="1" id="KW-0812">Transmembrane</keyword>
<evidence type="ECO:0000313" key="2">
    <source>
        <dbReference type="EMBL" id="MDY0396924.1"/>
    </source>
</evidence>
<evidence type="ECO:0000256" key="1">
    <source>
        <dbReference type="SAM" id="Phobius"/>
    </source>
</evidence>
<name>A0ABU5CEH8_9BACI</name>
<gene>
    <name evidence="2" type="ORF">RWE15_24830</name>
</gene>
<organism evidence="2 3">
    <name type="scientific">Tigheibacillus halophilus</name>
    <dbReference type="NCBI Taxonomy" id="361280"/>
    <lineage>
        <taxon>Bacteria</taxon>
        <taxon>Bacillati</taxon>
        <taxon>Bacillota</taxon>
        <taxon>Bacilli</taxon>
        <taxon>Bacillales</taxon>
        <taxon>Bacillaceae</taxon>
        <taxon>Tigheibacillus</taxon>
    </lineage>
</organism>
<accession>A0ABU5CEH8</accession>
<keyword evidence="1" id="KW-1133">Transmembrane helix</keyword>
<keyword evidence="3" id="KW-1185">Reference proteome</keyword>
<keyword evidence="1" id="KW-0472">Membrane</keyword>
<evidence type="ECO:0000313" key="3">
    <source>
        <dbReference type="Proteomes" id="UP001281447"/>
    </source>
</evidence>
<sequence>MLALLFKNSYLFYSIAIAITLLLSVAGGAIIPLDNLIGKYPWIPLVNPLYDFLHGTINYHLPAICILVIVSWYYLQQRTQVDQK</sequence>
<dbReference type="Proteomes" id="UP001281447">
    <property type="component" value="Unassembled WGS sequence"/>
</dbReference>
<reference evidence="2 3" key="1">
    <citation type="submission" date="2023-10" db="EMBL/GenBank/DDBJ databases">
        <title>Virgibacillus halophilus 5B73C genome.</title>
        <authorList>
            <person name="Miliotis G."/>
            <person name="Sengupta P."/>
            <person name="Hameed A."/>
            <person name="Chuvochina M."/>
            <person name="Mcdonagh F."/>
            <person name="Simpson A.C."/>
            <person name="Singh N.K."/>
            <person name="Rekha P.D."/>
            <person name="Raman K."/>
            <person name="Hugenholtz P."/>
            <person name="Venkateswaran K."/>
        </authorList>
    </citation>
    <scope>NUCLEOTIDE SEQUENCE [LARGE SCALE GENOMIC DNA]</scope>
    <source>
        <strain evidence="2 3">5B73C</strain>
    </source>
</reference>
<feature type="transmembrane region" description="Helical" evidence="1">
    <location>
        <begin position="57"/>
        <end position="75"/>
    </location>
</feature>